<feature type="compositionally biased region" description="Low complexity" evidence="1">
    <location>
        <begin position="725"/>
        <end position="736"/>
    </location>
</feature>
<protein>
    <submittedName>
        <fullName evidence="2">Uncharacterized protein</fullName>
    </submittedName>
</protein>
<name>I7MJJ2_TETTS</name>
<dbReference type="Proteomes" id="UP000009168">
    <property type="component" value="Unassembled WGS sequence"/>
</dbReference>
<proteinExistence type="predicted"/>
<evidence type="ECO:0000256" key="1">
    <source>
        <dbReference type="SAM" id="MobiDB-lite"/>
    </source>
</evidence>
<evidence type="ECO:0000313" key="3">
    <source>
        <dbReference type="Proteomes" id="UP000009168"/>
    </source>
</evidence>
<dbReference type="EMBL" id="GG662299">
    <property type="protein sequence ID" value="EAS06307.2"/>
    <property type="molecule type" value="Genomic_DNA"/>
</dbReference>
<keyword evidence="3" id="KW-1185">Reference proteome</keyword>
<organism evidence="2 3">
    <name type="scientific">Tetrahymena thermophila (strain SB210)</name>
    <dbReference type="NCBI Taxonomy" id="312017"/>
    <lineage>
        <taxon>Eukaryota</taxon>
        <taxon>Sar</taxon>
        <taxon>Alveolata</taxon>
        <taxon>Ciliophora</taxon>
        <taxon>Intramacronucleata</taxon>
        <taxon>Oligohymenophorea</taxon>
        <taxon>Hymenostomatida</taxon>
        <taxon>Tetrahymenina</taxon>
        <taxon>Tetrahymenidae</taxon>
        <taxon>Tetrahymena</taxon>
    </lineage>
</organism>
<dbReference type="InParanoid" id="I7MJJ2"/>
<dbReference type="KEGG" id="tet:TTHERM_00329870"/>
<sequence length="894" mass="106491">MSALKAKNIIQEITPIKTKFEIIQQSAPEDSKRIFRVKRAVSTQKIPKQLQNSFYLLDQQFVESANENQYSTERTASKRQISVTDFQSLVQNGVSSQNSEGRLRTSPKRSIQKIVLKKKRAFTLDGNKNIYSQIDKDESQIQEQSKKMPHLRSTSAFDKKNTAFQKYLKNMQIIEDAENKKNALPLTSEQQFQEEMKKFQFFLNSERLVQDKNIYEEYETLGLNEKLKIESCAGMNKLVKLKVRGSKFPIRFTVYTNGGYYTIYFKDSYPSTELCNHNCDYEINQQQKFINLYDKRSSNKEIKYIFCNITFQTYCFIEINAIETAQIKSVYSASNNILEALKKFKQEKLKKEKKVMNSEEYHDFMMEIEAIKLRRKLKFQKMFPNALDHMKLNKKDLDMFRWKKDEILEKNREVRLQRTEQAIEKKDILFEERQQFREQWLLKNDMKRIQRIKEHKQYILSEWIKLINFLNFVTIIKNAHITAKIVRIFSKSMENKIHKFLKQGFQNFQQISVQERHKINAKMSLIMFTKSIKKKVKAKAGLFIKKVLTQVNQQNTLKQKILQTIQKVTMIQTFLRNYMFVPRQFILKKLWDEIINELTFTDKRRKNVLGEFISDNINPFTLDKYIHFYEIKEPKKCTYTQLVNQIDEDLKIKLLKEFRKMVSQMIVKSQNAQTEEKDDTTELKNKSKAKSQIKVKRRKKAKTITRKRELTQIEESPQTQSGHFNNQLNNKNRSNSKIIDEIKGQDSITCKKSNSNNFNNVNNNKQNNNNALNEINEQMSTSSISIQETPNMQSIIQQDQSQLEDFFLNIRKQSSSSVQLNIQQQQQQEDFQQKALEIQRFNRKFIQPQTYQEKKKLEYNMITFSGFCKKLKYSLLQKIFKEMERIRVENKWEL</sequence>
<gene>
    <name evidence="2" type="ORF">TTHERM_00329870</name>
</gene>
<accession>I7MJJ2</accession>
<dbReference type="RefSeq" id="XP_001026552.2">
    <property type="nucleotide sequence ID" value="XM_001026552.2"/>
</dbReference>
<feature type="region of interest" description="Disordered" evidence="1">
    <location>
        <begin position="669"/>
        <end position="736"/>
    </location>
</feature>
<dbReference type="STRING" id="312017.I7MJJ2"/>
<dbReference type="AlphaFoldDB" id="I7MJJ2"/>
<evidence type="ECO:0000313" key="2">
    <source>
        <dbReference type="EMBL" id="EAS06307.2"/>
    </source>
</evidence>
<reference evidence="3" key="1">
    <citation type="journal article" date="2006" name="PLoS Biol.">
        <title>Macronuclear genome sequence of the ciliate Tetrahymena thermophila, a model eukaryote.</title>
        <authorList>
            <person name="Eisen J.A."/>
            <person name="Coyne R.S."/>
            <person name="Wu M."/>
            <person name="Wu D."/>
            <person name="Thiagarajan M."/>
            <person name="Wortman J.R."/>
            <person name="Badger J.H."/>
            <person name="Ren Q."/>
            <person name="Amedeo P."/>
            <person name="Jones K.M."/>
            <person name="Tallon L.J."/>
            <person name="Delcher A.L."/>
            <person name="Salzberg S.L."/>
            <person name="Silva J.C."/>
            <person name="Haas B.J."/>
            <person name="Majoros W.H."/>
            <person name="Farzad M."/>
            <person name="Carlton J.M."/>
            <person name="Smith R.K. Jr."/>
            <person name="Garg J."/>
            <person name="Pearlman R.E."/>
            <person name="Karrer K.M."/>
            <person name="Sun L."/>
            <person name="Manning G."/>
            <person name="Elde N.C."/>
            <person name="Turkewitz A.P."/>
            <person name="Asai D.J."/>
            <person name="Wilkes D.E."/>
            <person name="Wang Y."/>
            <person name="Cai H."/>
            <person name="Collins K."/>
            <person name="Stewart B.A."/>
            <person name="Lee S.R."/>
            <person name="Wilamowska K."/>
            <person name="Weinberg Z."/>
            <person name="Ruzzo W.L."/>
            <person name="Wloga D."/>
            <person name="Gaertig J."/>
            <person name="Frankel J."/>
            <person name="Tsao C.-C."/>
            <person name="Gorovsky M.A."/>
            <person name="Keeling P.J."/>
            <person name="Waller R.F."/>
            <person name="Patron N.J."/>
            <person name="Cherry J.M."/>
            <person name="Stover N.A."/>
            <person name="Krieger C.J."/>
            <person name="del Toro C."/>
            <person name="Ryder H.F."/>
            <person name="Williamson S.C."/>
            <person name="Barbeau R.A."/>
            <person name="Hamilton E.P."/>
            <person name="Orias E."/>
        </authorList>
    </citation>
    <scope>NUCLEOTIDE SEQUENCE [LARGE SCALE GENOMIC DNA]</scope>
    <source>
        <strain evidence="3">SB210</strain>
    </source>
</reference>
<feature type="compositionally biased region" description="Polar residues" evidence="1">
    <location>
        <begin position="713"/>
        <end position="724"/>
    </location>
</feature>
<dbReference type="GeneID" id="7836727"/>
<feature type="compositionally biased region" description="Basic residues" evidence="1">
    <location>
        <begin position="686"/>
        <end position="705"/>
    </location>
</feature>